<evidence type="ECO:0008006" key="13">
    <source>
        <dbReference type="Google" id="ProtNLM"/>
    </source>
</evidence>
<feature type="domain" description="Hexokinase C-terminal" evidence="11">
    <location>
        <begin position="81"/>
        <end position="311"/>
    </location>
</feature>
<evidence type="ECO:0000256" key="6">
    <source>
        <dbReference type="ARBA" id="ARBA00022777"/>
    </source>
</evidence>
<evidence type="ECO:0000256" key="1">
    <source>
        <dbReference type="ARBA" id="ARBA00004888"/>
    </source>
</evidence>
<dbReference type="GO" id="GO:0006006">
    <property type="term" value="P:glucose metabolic process"/>
    <property type="evidence" value="ECO:0007669"/>
    <property type="project" value="TreeGrafter"/>
</dbReference>
<evidence type="ECO:0000256" key="9">
    <source>
        <dbReference type="ARBA" id="ARBA00047905"/>
    </source>
</evidence>
<dbReference type="Pfam" id="PF00349">
    <property type="entry name" value="Hexokinase_1"/>
    <property type="match status" value="1"/>
</dbReference>
<dbReference type="Gene3D" id="3.40.367.20">
    <property type="match status" value="1"/>
</dbReference>
<name>A0A0F9B106_9ZZZZ</name>
<keyword evidence="7" id="KW-0067">ATP-binding</keyword>
<dbReference type="PROSITE" id="PS00378">
    <property type="entry name" value="HEXOKINASE_1"/>
    <property type="match status" value="1"/>
</dbReference>
<dbReference type="InterPro" id="IPR001312">
    <property type="entry name" value="Hexokinase"/>
</dbReference>
<dbReference type="Gene3D" id="3.30.420.40">
    <property type="match status" value="1"/>
</dbReference>
<dbReference type="SUPFAM" id="SSF53067">
    <property type="entry name" value="Actin-like ATPase domain"/>
    <property type="match status" value="2"/>
</dbReference>
<keyword evidence="6" id="KW-0418">Kinase</keyword>
<dbReference type="InterPro" id="IPR019807">
    <property type="entry name" value="Hexokinase_BS"/>
</dbReference>
<dbReference type="GO" id="GO:0005524">
    <property type="term" value="F:ATP binding"/>
    <property type="evidence" value="ECO:0007669"/>
    <property type="project" value="UniProtKB-KW"/>
</dbReference>
<dbReference type="GO" id="GO:0008865">
    <property type="term" value="F:fructokinase activity"/>
    <property type="evidence" value="ECO:0007669"/>
    <property type="project" value="TreeGrafter"/>
</dbReference>
<keyword evidence="5" id="KW-0547">Nucleotide-binding</keyword>
<dbReference type="UniPathway" id="UPA00109">
    <property type="reaction ID" value="UER00180"/>
</dbReference>
<feature type="domain" description="Hexokinase N-terminal" evidence="10">
    <location>
        <begin position="2"/>
        <end position="74"/>
    </location>
</feature>
<comment type="pathway">
    <text evidence="2">Carbohydrate metabolism.</text>
</comment>
<organism evidence="12">
    <name type="scientific">marine sediment metagenome</name>
    <dbReference type="NCBI Taxonomy" id="412755"/>
    <lineage>
        <taxon>unclassified sequences</taxon>
        <taxon>metagenomes</taxon>
        <taxon>ecological metagenomes</taxon>
    </lineage>
</organism>
<dbReference type="GO" id="GO:0006096">
    <property type="term" value="P:glycolytic process"/>
    <property type="evidence" value="ECO:0007669"/>
    <property type="project" value="UniProtKB-UniPathway"/>
</dbReference>
<evidence type="ECO:0000256" key="4">
    <source>
        <dbReference type="ARBA" id="ARBA00022679"/>
    </source>
</evidence>
<sequence>KKRNLGFTFSFPVNQTNISTGILINWTKGFTAKGVVGSNVMKLLTDSIRKFGMEKVKVVALANDTVGTLATGSYRDPRCDIGIIFGTGTNACYRERIGNIKKLDIKSKKNQHMIVNIEWGNFNKIPTTEYDLRLDKATNNPGKQRMEKMISGMYLGEIARLILANMIKYKLIFKNSKAKFAKGEFKTRHLSFVTSDHTEQLDKIHGYLEGLGILNTTFEERELLKNICKIVSKRAARISAAAISAVITWMDPKLRSDHTIAIDGTVYKRLPDFRRIILGELKELHKSKAKKIKLVHTKDGSGIGVAIAAAVATS</sequence>
<feature type="non-terminal residue" evidence="12">
    <location>
        <position position="1"/>
    </location>
</feature>
<evidence type="ECO:0000256" key="8">
    <source>
        <dbReference type="ARBA" id="ARBA00023152"/>
    </source>
</evidence>
<keyword evidence="4" id="KW-0808">Transferase</keyword>
<dbReference type="GO" id="GO:0005829">
    <property type="term" value="C:cytosol"/>
    <property type="evidence" value="ECO:0007669"/>
    <property type="project" value="TreeGrafter"/>
</dbReference>
<comment type="pathway">
    <text evidence="1">Carbohydrate degradation; glycolysis; D-glyceraldehyde 3-phosphate and glycerone phosphate from D-glucose: step 1/4.</text>
</comment>
<dbReference type="GO" id="GO:0001678">
    <property type="term" value="P:intracellular glucose homeostasis"/>
    <property type="evidence" value="ECO:0007669"/>
    <property type="project" value="InterPro"/>
</dbReference>
<dbReference type="PANTHER" id="PTHR19443:SF16">
    <property type="entry name" value="HEXOKINASE TYPE 1-RELATED"/>
    <property type="match status" value="1"/>
</dbReference>
<dbReference type="FunFam" id="3.40.367.20:FF:000020">
    <property type="entry name" value="Hexokinase-1"/>
    <property type="match status" value="1"/>
</dbReference>
<evidence type="ECO:0000256" key="5">
    <source>
        <dbReference type="ARBA" id="ARBA00022741"/>
    </source>
</evidence>
<gene>
    <name evidence="12" type="ORF">LCGC14_2506990</name>
</gene>
<dbReference type="EMBL" id="LAZR01040113">
    <property type="protein sequence ID" value="KKL15300.1"/>
    <property type="molecule type" value="Genomic_DNA"/>
</dbReference>
<comment type="catalytic activity">
    <reaction evidence="9">
        <text>D-fructose + ATP = D-fructose 6-phosphate + ADP + H(+)</text>
        <dbReference type="Rhea" id="RHEA:16125"/>
        <dbReference type="ChEBI" id="CHEBI:15378"/>
        <dbReference type="ChEBI" id="CHEBI:30616"/>
        <dbReference type="ChEBI" id="CHEBI:37721"/>
        <dbReference type="ChEBI" id="CHEBI:61527"/>
        <dbReference type="ChEBI" id="CHEBI:456216"/>
        <dbReference type="EC" id="2.7.1.1"/>
    </reaction>
    <physiologicalReaction direction="left-to-right" evidence="9">
        <dbReference type="Rhea" id="RHEA:16126"/>
    </physiologicalReaction>
</comment>
<evidence type="ECO:0000259" key="11">
    <source>
        <dbReference type="Pfam" id="PF03727"/>
    </source>
</evidence>
<dbReference type="PANTHER" id="PTHR19443">
    <property type="entry name" value="HEXOKINASE"/>
    <property type="match status" value="1"/>
</dbReference>
<dbReference type="AlphaFoldDB" id="A0A0F9B106"/>
<dbReference type="InterPro" id="IPR022672">
    <property type="entry name" value="Hexokinase_N"/>
</dbReference>
<dbReference type="InterPro" id="IPR022673">
    <property type="entry name" value="Hexokinase_C"/>
</dbReference>
<accession>A0A0F9B106</accession>
<reference evidence="12" key="1">
    <citation type="journal article" date="2015" name="Nature">
        <title>Complex archaea that bridge the gap between prokaryotes and eukaryotes.</title>
        <authorList>
            <person name="Spang A."/>
            <person name="Saw J.H."/>
            <person name="Jorgensen S.L."/>
            <person name="Zaremba-Niedzwiedzka K."/>
            <person name="Martijn J."/>
            <person name="Lind A.E."/>
            <person name="van Eijk R."/>
            <person name="Schleper C."/>
            <person name="Guy L."/>
            <person name="Ettema T.J."/>
        </authorList>
    </citation>
    <scope>NUCLEOTIDE SEQUENCE</scope>
</reference>
<keyword evidence="8" id="KW-0324">Glycolysis</keyword>
<comment type="caution">
    <text evidence="12">The sequence shown here is derived from an EMBL/GenBank/DDBJ whole genome shotgun (WGS) entry which is preliminary data.</text>
</comment>
<comment type="similarity">
    <text evidence="3">Belongs to the hexokinase family.</text>
</comment>
<dbReference type="Pfam" id="PF03727">
    <property type="entry name" value="Hexokinase_2"/>
    <property type="match status" value="1"/>
</dbReference>
<evidence type="ECO:0000313" key="12">
    <source>
        <dbReference type="EMBL" id="KKL15300.1"/>
    </source>
</evidence>
<evidence type="ECO:0000256" key="7">
    <source>
        <dbReference type="ARBA" id="ARBA00022840"/>
    </source>
</evidence>
<dbReference type="GO" id="GO:0005536">
    <property type="term" value="F:D-glucose binding"/>
    <property type="evidence" value="ECO:0007669"/>
    <property type="project" value="InterPro"/>
</dbReference>
<protein>
    <recommendedName>
        <fullName evidence="13">Phosphotransferase</fullName>
    </recommendedName>
</protein>
<evidence type="ECO:0000256" key="2">
    <source>
        <dbReference type="ARBA" id="ARBA00005007"/>
    </source>
</evidence>
<dbReference type="PROSITE" id="PS51748">
    <property type="entry name" value="HEXOKINASE_2"/>
    <property type="match status" value="1"/>
</dbReference>
<dbReference type="GO" id="GO:0005739">
    <property type="term" value="C:mitochondrion"/>
    <property type="evidence" value="ECO:0007669"/>
    <property type="project" value="TreeGrafter"/>
</dbReference>
<dbReference type="GO" id="GO:0004340">
    <property type="term" value="F:glucokinase activity"/>
    <property type="evidence" value="ECO:0007669"/>
    <property type="project" value="TreeGrafter"/>
</dbReference>
<evidence type="ECO:0000256" key="3">
    <source>
        <dbReference type="ARBA" id="ARBA00009225"/>
    </source>
</evidence>
<proteinExistence type="inferred from homology"/>
<dbReference type="PRINTS" id="PR00475">
    <property type="entry name" value="HEXOKINASE"/>
</dbReference>
<dbReference type="InterPro" id="IPR043129">
    <property type="entry name" value="ATPase_NBD"/>
</dbReference>
<evidence type="ECO:0000259" key="10">
    <source>
        <dbReference type="Pfam" id="PF00349"/>
    </source>
</evidence>